<name>A0A6V7V8W5_MELEN</name>
<dbReference type="EMBL" id="CAJEWN010000183">
    <property type="protein sequence ID" value="CAD2171380.1"/>
    <property type="molecule type" value="Genomic_DNA"/>
</dbReference>
<reference evidence="1 2" key="1">
    <citation type="submission" date="2020-08" db="EMBL/GenBank/DDBJ databases">
        <authorList>
            <person name="Koutsovoulos G."/>
            <person name="Danchin GJ E."/>
        </authorList>
    </citation>
    <scope>NUCLEOTIDE SEQUENCE [LARGE SCALE GENOMIC DNA]</scope>
</reference>
<dbReference type="AlphaFoldDB" id="A0A6V7V8W5"/>
<dbReference type="Proteomes" id="UP000580250">
    <property type="component" value="Unassembled WGS sequence"/>
</dbReference>
<proteinExistence type="predicted"/>
<gene>
    <name evidence="1" type="ORF">MENT_LOCUS22856</name>
</gene>
<organism evidence="1 2">
    <name type="scientific">Meloidogyne enterolobii</name>
    <name type="common">Root-knot nematode worm</name>
    <name type="synonym">Meloidogyne mayaguensis</name>
    <dbReference type="NCBI Taxonomy" id="390850"/>
    <lineage>
        <taxon>Eukaryota</taxon>
        <taxon>Metazoa</taxon>
        <taxon>Ecdysozoa</taxon>
        <taxon>Nematoda</taxon>
        <taxon>Chromadorea</taxon>
        <taxon>Rhabditida</taxon>
        <taxon>Tylenchina</taxon>
        <taxon>Tylenchomorpha</taxon>
        <taxon>Tylenchoidea</taxon>
        <taxon>Meloidogynidae</taxon>
        <taxon>Meloidogyninae</taxon>
        <taxon>Meloidogyne</taxon>
    </lineage>
</organism>
<comment type="caution">
    <text evidence="1">The sequence shown here is derived from an EMBL/GenBank/DDBJ whole genome shotgun (WGS) entry which is preliminary data.</text>
</comment>
<evidence type="ECO:0000313" key="2">
    <source>
        <dbReference type="Proteomes" id="UP000580250"/>
    </source>
</evidence>
<accession>A0A6V7V8W5</accession>
<protein>
    <submittedName>
        <fullName evidence="1">Uncharacterized protein</fullName>
    </submittedName>
</protein>
<evidence type="ECO:0000313" key="1">
    <source>
        <dbReference type="EMBL" id="CAD2171380.1"/>
    </source>
</evidence>
<sequence length="165" mass="17933">MSILLQIISTIFFISLGIGISTGTCIVGKFVPIEDNKMHASPPNYAQNQPGVVNKLIVTGGTTKYSITLKEGNNKCTAPNNGQEIECQLSGKKLTGELIFTFSNGMEIEVPFKEVPFFAGNKCQINLVDYNRGTHETIIEINGVKVKIVLDEENKIPIQACKGGN</sequence>